<evidence type="ECO:0000313" key="1">
    <source>
        <dbReference type="EMBL" id="MBU5590350.1"/>
    </source>
</evidence>
<sequence>MFIDKDKTKQEYSGVISQGVYNLVLAKCKVSQFKIFKEGSLLKKEVRGKLNP</sequence>
<organism evidence="1 2">
    <name type="scientific">Clostridium simiarum</name>
    <dbReference type="NCBI Taxonomy" id="2841506"/>
    <lineage>
        <taxon>Bacteria</taxon>
        <taxon>Bacillati</taxon>
        <taxon>Bacillota</taxon>
        <taxon>Clostridia</taxon>
        <taxon>Eubacteriales</taxon>
        <taxon>Clostridiaceae</taxon>
        <taxon>Clostridium</taxon>
    </lineage>
</organism>
<evidence type="ECO:0000313" key="2">
    <source>
        <dbReference type="Proteomes" id="UP000736583"/>
    </source>
</evidence>
<reference evidence="1 2" key="1">
    <citation type="submission" date="2021-06" db="EMBL/GenBank/DDBJ databases">
        <authorList>
            <person name="Sun Q."/>
            <person name="Li D."/>
        </authorList>
    </citation>
    <scope>NUCLEOTIDE SEQUENCE [LARGE SCALE GENOMIC DNA]</scope>
    <source>
        <strain evidence="1 2">MSJ-4</strain>
    </source>
</reference>
<dbReference type="EMBL" id="JAHLQL010000001">
    <property type="protein sequence ID" value="MBU5590350.1"/>
    <property type="molecule type" value="Genomic_DNA"/>
</dbReference>
<gene>
    <name evidence="1" type="ORF">KQI89_01095</name>
</gene>
<proteinExistence type="predicted"/>
<dbReference type="Proteomes" id="UP000736583">
    <property type="component" value="Unassembled WGS sequence"/>
</dbReference>
<protein>
    <submittedName>
        <fullName evidence="1">Uncharacterized protein</fullName>
    </submittedName>
</protein>
<accession>A0ABS6EW55</accession>
<name>A0ABS6EW55_9CLOT</name>
<keyword evidence="2" id="KW-1185">Reference proteome</keyword>
<comment type="caution">
    <text evidence="1">The sequence shown here is derived from an EMBL/GenBank/DDBJ whole genome shotgun (WGS) entry which is preliminary data.</text>
</comment>